<dbReference type="EMBL" id="CAICTM010000909">
    <property type="protein sequence ID" value="CAB9518159.1"/>
    <property type="molecule type" value="Genomic_DNA"/>
</dbReference>
<organism evidence="1 2">
    <name type="scientific">Seminavis robusta</name>
    <dbReference type="NCBI Taxonomy" id="568900"/>
    <lineage>
        <taxon>Eukaryota</taxon>
        <taxon>Sar</taxon>
        <taxon>Stramenopiles</taxon>
        <taxon>Ochrophyta</taxon>
        <taxon>Bacillariophyta</taxon>
        <taxon>Bacillariophyceae</taxon>
        <taxon>Bacillariophycidae</taxon>
        <taxon>Naviculales</taxon>
        <taxon>Naviculaceae</taxon>
        <taxon>Seminavis</taxon>
    </lineage>
</organism>
<sequence>MSLAERLGDAARLNNRGAALYAKGEWKESLLLFRQSLEGMIAQLREVAPGNAVADDYSALYLLKKNFDVLPCTGTAESPNKDAESPMVFLNPIVFSSVPTQDQETSLTVICGMIVFNMSIASHAKAMQGDTACLAQALQLYESSVNFIYRTPHAETVFASVLSAALNNKIQIYHSSCRFDELDRDSQRLSKAVYVAYAHEVRDPNSLLSQQDFEGILLNLLLLKRPTKAQAA</sequence>
<dbReference type="Proteomes" id="UP001153069">
    <property type="component" value="Unassembled WGS sequence"/>
</dbReference>
<proteinExistence type="predicted"/>
<reference evidence="1" key="1">
    <citation type="submission" date="2020-06" db="EMBL/GenBank/DDBJ databases">
        <authorList>
            <consortium name="Plant Systems Biology data submission"/>
        </authorList>
    </citation>
    <scope>NUCLEOTIDE SEQUENCE</scope>
    <source>
        <strain evidence="1">D6</strain>
    </source>
</reference>
<comment type="caution">
    <text evidence="1">The sequence shown here is derived from an EMBL/GenBank/DDBJ whole genome shotgun (WGS) entry which is preliminary data.</text>
</comment>
<gene>
    <name evidence="1" type="ORF">SEMRO_911_G219190.1</name>
</gene>
<protein>
    <submittedName>
        <fullName evidence="1">Uncharacterized protein</fullName>
    </submittedName>
</protein>
<evidence type="ECO:0000313" key="2">
    <source>
        <dbReference type="Proteomes" id="UP001153069"/>
    </source>
</evidence>
<evidence type="ECO:0000313" key="1">
    <source>
        <dbReference type="EMBL" id="CAB9518159.1"/>
    </source>
</evidence>
<name>A0A9N8EFD7_9STRA</name>
<accession>A0A9N8EFD7</accession>
<dbReference type="AlphaFoldDB" id="A0A9N8EFD7"/>
<keyword evidence="2" id="KW-1185">Reference proteome</keyword>